<dbReference type="KEGG" id="mpe:MYPE910"/>
<gene>
    <name evidence="2" type="ordered locus">MYPE910</name>
</gene>
<dbReference type="STRING" id="272633.gene:10731183"/>
<keyword evidence="3" id="KW-1185">Reference proteome</keyword>
<proteinExistence type="predicted"/>
<evidence type="ECO:0000313" key="3">
    <source>
        <dbReference type="Proteomes" id="UP000002522"/>
    </source>
</evidence>
<feature type="transmembrane region" description="Helical" evidence="1">
    <location>
        <begin position="45"/>
        <end position="63"/>
    </location>
</feature>
<protein>
    <submittedName>
        <fullName evidence="2">Membrane integrated oxidoreductase</fullName>
    </submittedName>
</protein>
<organism evidence="2 3">
    <name type="scientific">Malacoplasma penetrans (strain HF-2)</name>
    <name type="common">Mycoplasma penetrans</name>
    <dbReference type="NCBI Taxonomy" id="272633"/>
    <lineage>
        <taxon>Bacteria</taxon>
        <taxon>Bacillati</taxon>
        <taxon>Mycoplasmatota</taxon>
        <taxon>Mycoplasmoidales</taxon>
        <taxon>Mycoplasmoidaceae</taxon>
        <taxon>Malacoplasma</taxon>
    </lineage>
</organism>
<dbReference type="NCBIfam" id="NF046054">
    <property type="entry name" value="memb_MPN527"/>
    <property type="match status" value="1"/>
</dbReference>
<feature type="transmembrane region" description="Helical" evidence="1">
    <location>
        <begin position="179"/>
        <end position="206"/>
    </location>
</feature>
<feature type="transmembrane region" description="Helical" evidence="1">
    <location>
        <begin position="124"/>
        <end position="145"/>
    </location>
</feature>
<dbReference type="Gene3D" id="1.10.1760.20">
    <property type="match status" value="1"/>
</dbReference>
<sequence length="285" mass="32993">MNLENQEIQTANQINNLDESKNGINHKSFHSHNKWRDEKGRSTSYSIRSMVITAILLALYIVFCYVGNTFFHLTFLANFLNLDFSLVFLIILVFICKWQWWLFAAIVGGLANFLWAGVGGYVGVIFNIVLNLTTLSFTFLMKWIFIEKYLSSNKLNKPTDTVNDSLNHKKKRFKKIHGIELRILTICVVTFIYSIILNCVLNGILFTPLYMQLYHMTESAWFIETAKEYNANPNALLLFIPDYWTGIFTLYSAFNAIKFGLVLSLSFVLLVLRYKTNIVDSYFLS</sequence>
<feature type="transmembrane region" description="Helical" evidence="1">
    <location>
        <begin position="69"/>
        <end position="93"/>
    </location>
</feature>
<accession>Q8EWV8</accession>
<dbReference type="HOGENOM" id="CLU_975989_0_0_14"/>
<dbReference type="RefSeq" id="WP_011076918.1">
    <property type="nucleotide sequence ID" value="NC_004432.1"/>
</dbReference>
<dbReference type="Proteomes" id="UP000002522">
    <property type="component" value="Chromosome"/>
</dbReference>
<evidence type="ECO:0000313" key="2">
    <source>
        <dbReference type="EMBL" id="BAC43882.1"/>
    </source>
</evidence>
<keyword evidence="1" id="KW-1133">Transmembrane helix</keyword>
<name>Q8EWV8_MALP2</name>
<keyword evidence="1" id="KW-0472">Membrane</keyword>
<dbReference type="AlphaFoldDB" id="Q8EWV8"/>
<feature type="transmembrane region" description="Helical" evidence="1">
    <location>
        <begin position="100"/>
        <end position="118"/>
    </location>
</feature>
<keyword evidence="1" id="KW-0812">Transmembrane</keyword>
<dbReference type="InParanoid" id="Q8EWV8"/>
<dbReference type="eggNOG" id="ENOG50343JE">
    <property type="taxonomic scope" value="Bacteria"/>
</dbReference>
<evidence type="ECO:0000256" key="1">
    <source>
        <dbReference type="SAM" id="Phobius"/>
    </source>
</evidence>
<dbReference type="EMBL" id="BA000026">
    <property type="protein sequence ID" value="BAC43882.1"/>
    <property type="molecule type" value="Genomic_DNA"/>
</dbReference>
<feature type="transmembrane region" description="Helical" evidence="1">
    <location>
        <begin position="243"/>
        <end position="272"/>
    </location>
</feature>
<reference evidence="2 3" key="1">
    <citation type="journal article" date="2002" name="Nucleic Acids Res.">
        <title>The complete genomic sequence of Mycoplasma penetrans, an intracellular bacterial pathogen in humans.</title>
        <authorList>
            <person name="Sasaki Y."/>
            <person name="Ishikawa J."/>
            <person name="Yamashita A."/>
            <person name="Oshima K."/>
            <person name="Kenri T."/>
            <person name="Furuya K."/>
            <person name="Yoshino C."/>
            <person name="Horino A."/>
            <person name="Shiba T."/>
            <person name="Sasaki T."/>
            <person name="Hattori M."/>
        </authorList>
    </citation>
    <scope>NUCLEOTIDE SEQUENCE [LARGE SCALE GENOMIC DNA]</scope>
    <source>
        <strain evidence="2 3">HF-2</strain>
    </source>
</reference>